<dbReference type="Pfam" id="PF01522">
    <property type="entry name" value="Polysacc_deac_1"/>
    <property type="match status" value="1"/>
</dbReference>
<keyword evidence="4" id="KW-1185">Reference proteome</keyword>
<dbReference type="GO" id="GO:0016810">
    <property type="term" value="F:hydrolase activity, acting on carbon-nitrogen (but not peptide) bonds"/>
    <property type="evidence" value="ECO:0007669"/>
    <property type="project" value="InterPro"/>
</dbReference>
<dbReference type="NCBIfam" id="TIGR01409">
    <property type="entry name" value="TAT_signal_seq"/>
    <property type="match status" value="1"/>
</dbReference>
<dbReference type="InterPro" id="IPR019546">
    <property type="entry name" value="TAT_signal_bac_arc"/>
</dbReference>
<gene>
    <name evidence="3" type="ORF">HMPREF0044_1454</name>
</gene>
<accession>C0W201</accession>
<keyword evidence="1" id="KW-1133">Transmembrane helix</keyword>
<dbReference type="InterPro" id="IPR011330">
    <property type="entry name" value="Glyco_hydro/deAcase_b/a-brl"/>
</dbReference>
<dbReference type="OrthoDB" id="9814083at2"/>
<dbReference type="GO" id="GO:0005975">
    <property type="term" value="P:carbohydrate metabolic process"/>
    <property type="evidence" value="ECO:0007669"/>
    <property type="project" value="InterPro"/>
</dbReference>
<dbReference type="EMBL" id="ACFG01000037">
    <property type="protein sequence ID" value="EEH63215.1"/>
    <property type="molecule type" value="Genomic_DNA"/>
</dbReference>
<keyword evidence="1" id="KW-0472">Membrane</keyword>
<reference evidence="3 4" key="1">
    <citation type="submission" date="2009-01" db="EMBL/GenBank/DDBJ databases">
        <authorList>
            <person name="Qin X."/>
            <person name="Bachman B."/>
            <person name="Battles P."/>
            <person name="Bell A."/>
            <person name="Bess C."/>
            <person name="Bickham C."/>
            <person name="Chaboub L."/>
            <person name="Chen D."/>
            <person name="Coyle M."/>
            <person name="Deiros D.R."/>
            <person name="Dinh H."/>
            <person name="Forbes L."/>
            <person name="Fowler G."/>
            <person name="Francisco L."/>
            <person name="Fu Q."/>
            <person name="Gubbala S."/>
            <person name="Hale W."/>
            <person name="Han Y."/>
            <person name="Hemphill L."/>
            <person name="Highlander S.K."/>
            <person name="Hirani K."/>
            <person name="Hogues M."/>
            <person name="Jackson L."/>
            <person name="Jakkamsetti A."/>
            <person name="Javaid M."/>
            <person name="Jiang H."/>
            <person name="Korchina V."/>
            <person name="Kovar C."/>
            <person name="Lara F."/>
            <person name="Lee S."/>
            <person name="Mata R."/>
            <person name="Mathew T."/>
            <person name="Moen C."/>
            <person name="Morales K."/>
            <person name="Munidasa M."/>
            <person name="Nazareth L."/>
            <person name="Ngo R."/>
            <person name="Nguyen L."/>
            <person name="Okwuonu G."/>
            <person name="Ongeri F."/>
            <person name="Patil S."/>
            <person name="Petrosino J."/>
            <person name="Pham C."/>
            <person name="Pham P."/>
            <person name="Pu L.-L."/>
            <person name="Puazo M."/>
            <person name="Raj R."/>
            <person name="Reid J."/>
            <person name="Rouhana J."/>
            <person name="Saada N."/>
            <person name="Shang Y."/>
            <person name="Simmons D."/>
            <person name="Thornton R."/>
            <person name="Warren J."/>
            <person name="Weissenberger G."/>
            <person name="Zhang J."/>
            <person name="Zhang L."/>
            <person name="Zhou C."/>
            <person name="Zhu D."/>
            <person name="Muzny D."/>
            <person name="Worley K."/>
            <person name="Gibbs R."/>
        </authorList>
    </citation>
    <scope>NUCLEOTIDE SEQUENCE [LARGE SCALE GENOMIC DNA]</scope>
    <source>
        <strain evidence="3 4">DSM 15436</strain>
    </source>
</reference>
<name>C0W201_9ACTO</name>
<dbReference type="InterPro" id="IPR006311">
    <property type="entry name" value="TAT_signal"/>
</dbReference>
<dbReference type="PROSITE" id="PS51318">
    <property type="entry name" value="TAT"/>
    <property type="match status" value="1"/>
</dbReference>
<evidence type="ECO:0000256" key="1">
    <source>
        <dbReference type="SAM" id="Phobius"/>
    </source>
</evidence>
<dbReference type="HOGENOM" id="CLU_021264_4_0_11"/>
<dbReference type="PANTHER" id="PTHR10587:SF134">
    <property type="entry name" value="SECRETED PROTEIN"/>
    <property type="match status" value="1"/>
</dbReference>
<dbReference type="RefSeq" id="WP_006546913.1">
    <property type="nucleotide sequence ID" value="NZ_DS999544.1"/>
</dbReference>
<dbReference type="Gene3D" id="3.20.20.370">
    <property type="entry name" value="Glycoside hydrolase/deacetylase"/>
    <property type="match status" value="1"/>
</dbReference>
<feature type="transmembrane region" description="Helical" evidence="1">
    <location>
        <begin position="12"/>
        <end position="30"/>
    </location>
</feature>
<protein>
    <submittedName>
        <fullName evidence="3">Tat pathway signal sequence domain protein</fullName>
    </submittedName>
</protein>
<dbReference type="STRING" id="525245.HMPREF0044_1454"/>
<proteinExistence type="predicted"/>
<dbReference type="Proteomes" id="UP000010301">
    <property type="component" value="Unassembled WGS sequence"/>
</dbReference>
<dbReference type="AlphaFoldDB" id="C0W201"/>
<evidence type="ECO:0000313" key="3">
    <source>
        <dbReference type="EMBL" id="EEH63215.1"/>
    </source>
</evidence>
<dbReference type="PANTHER" id="PTHR10587">
    <property type="entry name" value="GLYCOSYL TRANSFERASE-RELATED"/>
    <property type="match status" value="1"/>
</dbReference>
<dbReference type="InterPro" id="IPR050248">
    <property type="entry name" value="Polysacc_deacetylase_ArnD"/>
</dbReference>
<feature type="domain" description="NodB homology" evidence="2">
    <location>
        <begin position="101"/>
        <end position="299"/>
    </location>
</feature>
<evidence type="ECO:0000259" key="2">
    <source>
        <dbReference type="PROSITE" id="PS51677"/>
    </source>
</evidence>
<comment type="caution">
    <text evidence="3">The sequence shown here is derived from an EMBL/GenBank/DDBJ whole genome shotgun (WGS) entry which is preliminary data.</text>
</comment>
<keyword evidence="1" id="KW-0812">Transmembrane</keyword>
<dbReference type="SUPFAM" id="SSF88713">
    <property type="entry name" value="Glycoside hydrolase/deacetylase"/>
    <property type="match status" value="1"/>
</dbReference>
<dbReference type="PROSITE" id="PS51677">
    <property type="entry name" value="NODB"/>
    <property type="match status" value="1"/>
</dbReference>
<dbReference type="InterPro" id="IPR002509">
    <property type="entry name" value="NODB_dom"/>
</dbReference>
<evidence type="ECO:0000313" key="4">
    <source>
        <dbReference type="Proteomes" id="UP000010301"/>
    </source>
</evidence>
<sequence length="299" mass="31313">MGGTSRRRFLQLLGTGIVAGTIGGGASYWYHLKNQVPPVAKRNTPKLFTPTPAPSPAPSPVAPVSNVNAELVQQVISNHAGRVPVAFGLDLPGILQRKESSHAFLTLDLCGGPNGANLDTDLIAFLREKQVPATIFVNNRWLQANPELFMDLTADSLFLIANHGTAHAPVTVNGRDAYGIAGTADASAAAHEVADNHLALFALTGHDPQFFRSGTAHYDEVGISIVTALQEVPVGFSVNADGGATFNVEQIVLEMSTVVAGDIIIAHANQPGGSTAEGLRIGVTEALSRGVSFARLDEA</sequence>
<dbReference type="eggNOG" id="COG0726">
    <property type="taxonomic scope" value="Bacteria"/>
</dbReference>
<organism evidence="3 4">
    <name type="scientific">Gleimia coleocanis DSM 15436</name>
    <dbReference type="NCBI Taxonomy" id="525245"/>
    <lineage>
        <taxon>Bacteria</taxon>
        <taxon>Bacillati</taxon>
        <taxon>Actinomycetota</taxon>
        <taxon>Actinomycetes</taxon>
        <taxon>Actinomycetales</taxon>
        <taxon>Actinomycetaceae</taxon>
        <taxon>Gleimia</taxon>
    </lineage>
</organism>